<comment type="similarity">
    <text evidence="11">Belongs to the NhaA Na(+)/H(+) (TC 2.A.33) antiporter family.</text>
</comment>
<dbReference type="InterPro" id="IPR023171">
    <property type="entry name" value="Na/H_antiporter_dom_sf"/>
</dbReference>
<dbReference type="EMBL" id="LMWY01000049">
    <property type="protein sequence ID" value="KUN95287.1"/>
    <property type="molecule type" value="Genomic_DNA"/>
</dbReference>
<feature type="transmembrane region" description="Helical" evidence="11">
    <location>
        <begin position="384"/>
        <end position="401"/>
    </location>
</feature>
<evidence type="ECO:0000256" key="10">
    <source>
        <dbReference type="ARBA" id="ARBA00023201"/>
    </source>
</evidence>
<feature type="transmembrane region" description="Helical" evidence="11">
    <location>
        <begin position="281"/>
        <end position="302"/>
    </location>
</feature>
<evidence type="ECO:0000256" key="8">
    <source>
        <dbReference type="ARBA" id="ARBA00023065"/>
    </source>
</evidence>
<accession>A0A101TMX6</accession>
<dbReference type="HAMAP" id="MF_01844">
    <property type="entry name" value="NhaA"/>
    <property type="match status" value="1"/>
</dbReference>
<comment type="subcellular location">
    <subcellularLocation>
        <location evidence="1">Cell inner membrane</location>
        <topology evidence="1">Multi-pass membrane protein</topology>
    </subcellularLocation>
    <subcellularLocation>
        <location evidence="11">Cell membrane</location>
        <topology evidence="11">Multi-pass membrane protein</topology>
    </subcellularLocation>
</comment>
<dbReference type="Gene3D" id="1.20.1530.10">
    <property type="entry name" value="Na+/H+ antiporter like domain"/>
    <property type="match status" value="1"/>
</dbReference>
<evidence type="ECO:0000256" key="11">
    <source>
        <dbReference type="HAMAP-Rule" id="MF_01844"/>
    </source>
</evidence>
<name>A0A101TMX6_9ACTN</name>
<evidence type="ECO:0000256" key="2">
    <source>
        <dbReference type="ARBA" id="ARBA00022448"/>
    </source>
</evidence>
<gene>
    <name evidence="11 13" type="primary">nhaA</name>
    <name evidence="13" type="ORF">AQJ67_35335</name>
</gene>
<organism evidence="13 14">
    <name type="scientific">Streptomyces caeruleatus</name>
    <dbReference type="NCBI Taxonomy" id="661399"/>
    <lineage>
        <taxon>Bacteria</taxon>
        <taxon>Bacillati</taxon>
        <taxon>Actinomycetota</taxon>
        <taxon>Actinomycetes</taxon>
        <taxon>Kitasatosporales</taxon>
        <taxon>Streptomycetaceae</taxon>
        <taxon>Streptomyces</taxon>
    </lineage>
</organism>
<feature type="transmembrane region" description="Helical" evidence="11">
    <location>
        <begin position="174"/>
        <end position="194"/>
    </location>
</feature>
<comment type="catalytic activity">
    <reaction evidence="11">
        <text>Na(+)(in) + 2 H(+)(out) = Na(+)(out) + 2 H(+)(in)</text>
        <dbReference type="Rhea" id="RHEA:29251"/>
        <dbReference type="ChEBI" id="CHEBI:15378"/>
        <dbReference type="ChEBI" id="CHEBI:29101"/>
    </reaction>
</comment>
<evidence type="ECO:0000256" key="4">
    <source>
        <dbReference type="ARBA" id="ARBA00022475"/>
    </source>
</evidence>
<dbReference type="PANTHER" id="PTHR30341:SF0">
    <property type="entry name" value="NA(+)_H(+) ANTIPORTER NHAA"/>
    <property type="match status" value="1"/>
</dbReference>
<protein>
    <recommendedName>
        <fullName evidence="11">Na(+)/H(+) antiporter NhaA</fullName>
    </recommendedName>
    <alternativeName>
        <fullName evidence="11">Sodium/proton antiporter NhaA</fullName>
    </alternativeName>
</protein>
<evidence type="ECO:0000256" key="6">
    <source>
        <dbReference type="ARBA" id="ARBA00022989"/>
    </source>
</evidence>
<evidence type="ECO:0000256" key="1">
    <source>
        <dbReference type="ARBA" id="ARBA00004429"/>
    </source>
</evidence>
<keyword evidence="14" id="KW-1185">Reference proteome</keyword>
<feature type="region of interest" description="Disordered" evidence="12">
    <location>
        <begin position="459"/>
        <end position="479"/>
    </location>
</feature>
<dbReference type="GO" id="GO:0005886">
    <property type="term" value="C:plasma membrane"/>
    <property type="evidence" value="ECO:0007669"/>
    <property type="project" value="UniProtKB-SubCell"/>
</dbReference>
<evidence type="ECO:0000256" key="12">
    <source>
        <dbReference type="SAM" id="MobiDB-lite"/>
    </source>
</evidence>
<keyword evidence="4 11" id="KW-1003">Cell membrane</keyword>
<dbReference type="GO" id="GO:0015385">
    <property type="term" value="F:sodium:proton antiporter activity"/>
    <property type="evidence" value="ECO:0007669"/>
    <property type="project" value="UniProtKB-UniRule"/>
</dbReference>
<keyword evidence="5 11" id="KW-0812">Transmembrane</keyword>
<feature type="transmembrane region" description="Helical" evidence="11">
    <location>
        <begin position="145"/>
        <end position="167"/>
    </location>
</feature>
<dbReference type="NCBIfam" id="TIGR00773">
    <property type="entry name" value="NhaA"/>
    <property type="match status" value="1"/>
</dbReference>
<keyword evidence="6 11" id="KW-1133">Transmembrane helix</keyword>
<keyword evidence="3 11" id="KW-0050">Antiport</keyword>
<dbReference type="STRING" id="661399.AQJ67_35335"/>
<dbReference type="GO" id="GO:0006885">
    <property type="term" value="P:regulation of pH"/>
    <property type="evidence" value="ECO:0007669"/>
    <property type="project" value="UniProtKB-UniRule"/>
</dbReference>
<keyword evidence="9 11" id="KW-0472">Membrane</keyword>
<evidence type="ECO:0000256" key="5">
    <source>
        <dbReference type="ARBA" id="ARBA00022692"/>
    </source>
</evidence>
<sequence length="479" mass="50994">MTAPRSTAPVRKLFGRLSLPERNFVAEALRTETVGGVLLLVAAITALVWANVPALHDSYESVGHYHLGPEALGLNLSVEHWAADGLLAVFFFVAGIELKRELVAGDLKDPRAAVLPVVAALCGMAVPALVYTLTNVTGHGSSAGWAVPTATDIAFALAVLAVIGTSLPSALRAFLLTLAVVDDLFAILIIAIFFTSQINFAALGGAVAGLAVFWLLLRKGVRGWYVYVPLALVIWGLMYNSGVHATIAGVAMGLMLRCTRREDEERSPGERIEHLVRPLSAGLAVPLFALFSAGVVVSGGALGDVFTQPETLGVVLGLVVGKTVGIFGGTWLTARFTRASLSDDLEWADVFAVATLAGIGFTVSLLIGELAFVGDAALTDEVKAAVLMGSLTAALLATVLLKIRNAKYRRLWEAEERDEDADGIPDIYEEDEPEYHLRMAAIHERKAAEHRRIAEEKAAARHRLAEVAGGAGEEEHRRA</sequence>
<feature type="transmembrane region" description="Helical" evidence="11">
    <location>
        <begin position="33"/>
        <end position="52"/>
    </location>
</feature>
<evidence type="ECO:0000256" key="3">
    <source>
        <dbReference type="ARBA" id="ARBA00022449"/>
    </source>
</evidence>
<keyword evidence="10 11" id="KW-0739">Sodium transport</keyword>
<comment type="function">
    <text evidence="11">Na(+)/H(+) antiporter that extrudes sodium in exchange for external protons.</text>
</comment>
<dbReference type="RefSeq" id="WP_062723484.1">
    <property type="nucleotide sequence ID" value="NZ_KQ948938.1"/>
</dbReference>
<proteinExistence type="inferred from homology"/>
<evidence type="ECO:0000313" key="13">
    <source>
        <dbReference type="EMBL" id="KUN95287.1"/>
    </source>
</evidence>
<feature type="transmembrane region" description="Helical" evidence="11">
    <location>
        <begin position="314"/>
        <end position="334"/>
    </location>
</feature>
<evidence type="ECO:0000256" key="7">
    <source>
        <dbReference type="ARBA" id="ARBA00023053"/>
    </source>
</evidence>
<feature type="transmembrane region" description="Helical" evidence="11">
    <location>
        <begin position="346"/>
        <end position="372"/>
    </location>
</feature>
<feature type="transmembrane region" description="Helical" evidence="11">
    <location>
        <begin position="113"/>
        <end position="133"/>
    </location>
</feature>
<comment type="caution">
    <text evidence="13">The sequence shown here is derived from an EMBL/GenBank/DDBJ whole genome shotgun (WGS) entry which is preliminary data.</text>
</comment>
<dbReference type="PANTHER" id="PTHR30341">
    <property type="entry name" value="SODIUM ION/PROTON ANTIPORTER NHAA-RELATED"/>
    <property type="match status" value="1"/>
</dbReference>
<keyword evidence="8 11" id="KW-0406">Ion transport</keyword>
<dbReference type="OrthoDB" id="117402at2"/>
<dbReference type="AlphaFoldDB" id="A0A101TMX6"/>
<dbReference type="InterPro" id="IPR004670">
    <property type="entry name" value="NhaA"/>
</dbReference>
<dbReference type="Pfam" id="PF06965">
    <property type="entry name" value="Na_H_antiport_1"/>
    <property type="match status" value="1"/>
</dbReference>
<dbReference type="Proteomes" id="UP000053429">
    <property type="component" value="Unassembled WGS sequence"/>
</dbReference>
<feature type="transmembrane region" description="Helical" evidence="11">
    <location>
        <begin position="200"/>
        <end position="217"/>
    </location>
</feature>
<keyword evidence="2 11" id="KW-0813">Transport</keyword>
<evidence type="ECO:0000313" key="14">
    <source>
        <dbReference type="Proteomes" id="UP000053429"/>
    </source>
</evidence>
<keyword evidence="7 11" id="KW-0915">Sodium</keyword>
<reference evidence="13 14" key="1">
    <citation type="submission" date="2015-10" db="EMBL/GenBank/DDBJ databases">
        <title>Draft genome sequence of Streptomyces caeruleatus NRRL B-24802, type strain for the species Streptomyces caeruleatus.</title>
        <authorList>
            <person name="Ruckert C."/>
            <person name="Winkler A."/>
            <person name="Kalinowski J."/>
            <person name="Kampfer P."/>
            <person name="Glaeser S."/>
        </authorList>
    </citation>
    <scope>NUCLEOTIDE SEQUENCE [LARGE SCALE GENOMIC DNA]</scope>
    <source>
        <strain evidence="13 14">NRRL B-24802</strain>
    </source>
</reference>
<evidence type="ECO:0000256" key="9">
    <source>
        <dbReference type="ARBA" id="ARBA00023136"/>
    </source>
</evidence>